<feature type="non-terminal residue" evidence="1">
    <location>
        <position position="1"/>
    </location>
</feature>
<organism evidence="1">
    <name type="scientific">marine metagenome</name>
    <dbReference type="NCBI Taxonomy" id="408172"/>
    <lineage>
        <taxon>unclassified sequences</taxon>
        <taxon>metagenomes</taxon>
        <taxon>ecological metagenomes</taxon>
    </lineage>
</organism>
<dbReference type="EMBL" id="UINC01159232">
    <property type="protein sequence ID" value="SVD57212.1"/>
    <property type="molecule type" value="Genomic_DNA"/>
</dbReference>
<protein>
    <submittedName>
        <fullName evidence="1">Uncharacterized protein</fullName>
    </submittedName>
</protein>
<evidence type="ECO:0000313" key="1">
    <source>
        <dbReference type="EMBL" id="SVD57212.1"/>
    </source>
</evidence>
<dbReference type="SUPFAM" id="SSF53756">
    <property type="entry name" value="UDP-Glycosyltransferase/glycogen phosphorylase"/>
    <property type="match status" value="1"/>
</dbReference>
<proteinExistence type="predicted"/>
<gene>
    <name evidence="1" type="ORF">METZ01_LOCUS410066</name>
</gene>
<dbReference type="Gene3D" id="3.40.50.2000">
    <property type="entry name" value="Glycogen Phosphorylase B"/>
    <property type="match status" value="2"/>
</dbReference>
<dbReference type="AlphaFoldDB" id="A0A382WEL5"/>
<accession>A0A382WEL5</accession>
<sequence length="175" mass="19803">VRANAGVAVWRLCRRFPVRGIHCGQVLSAGFAAYACGFFTGYPYVHGADLMENRHWFLLGGLIRHILQAAKKVVANGEFTARIVEESGIATETNPSIELSRFSRLGDRERRYGWDGRRVLLTIARLVGRRGQDTVIRALPQLATMYAAVAAQGLERVRREFDRELRARTLWETCR</sequence>
<name>A0A382WEL5_9ZZZZ</name>
<reference evidence="1" key="1">
    <citation type="submission" date="2018-05" db="EMBL/GenBank/DDBJ databases">
        <authorList>
            <person name="Lanie J.A."/>
            <person name="Ng W.-L."/>
            <person name="Kazmierczak K.M."/>
            <person name="Andrzejewski T.M."/>
            <person name="Davidsen T.M."/>
            <person name="Wayne K.J."/>
            <person name="Tettelin H."/>
            <person name="Glass J.I."/>
            <person name="Rusch D."/>
            <person name="Podicherti R."/>
            <person name="Tsui H.-C.T."/>
            <person name="Winkler M.E."/>
        </authorList>
    </citation>
    <scope>NUCLEOTIDE SEQUENCE</scope>
</reference>